<evidence type="ECO:0000256" key="1">
    <source>
        <dbReference type="SAM" id="Coils"/>
    </source>
</evidence>
<accession>A0A2A7ML09</accession>
<proteinExistence type="predicted"/>
<dbReference type="InterPro" id="IPR021136">
    <property type="entry name" value="Flagellar_hook_control-like_C"/>
</dbReference>
<feature type="domain" description="Flagellar hook-length control protein-like C-terminal" evidence="3">
    <location>
        <begin position="310"/>
        <end position="389"/>
    </location>
</feature>
<sequence>MGVTIDLSKKYENIVKVTNNSNNVTSELNKLTSSNNKTSKTDKKDNFKEVLDTKYKEDKNNTIIDERKDTESSTKVEDIEKQIEELEEKIDELPEEKVIELLNNILNLLNELKNSDNTLELQGTINNDILNSIIEKMNSSKETGTTNLNDLMSKLSELLGDDSSKEALDSNSLKLIEKLLTKLSSTLDENINSNKEVKNLVNNLLSDVSEKVDNADSKKVLDLEEILNKNNSNNSKEDSSKNESNLKENVATSKEDKFLNKLLNKEDSLDKFNLFSIRSQFQGQSVNNVQAANNTTINSISFTNDLIQDVKLMVSNALKELTVKINPGNLGQMTISLIEENGVMKANLKATSKETVELLAQNLVDIKKQLADQNLKISEVNIELYQDDTTFFKQKDFEGEMQGRQNGQTNVSESNRVDSVAEEELVEEKMATDDSNINFLA</sequence>
<dbReference type="Proteomes" id="UP000220840">
    <property type="component" value="Unassembled WGS sequence"/>
</dbReference>
<dbReference type="Pfam" id="PF02120">
    <property type="entry name" value="Flg_hook"/>
    <property type="match status" value="1"/>
</dbReference>
<evidence type="ECO:0000313" key="4">
    <source>
        <dbReference type="EMBL" id="PEG32193.1"/>
    </source>
</evidence>
<evidence type="ECO:0000256" key="2">
    <source>
        <dbReference type="SAM" id="MobiDB-lite"/>
    </source>
</evidence>
<name>A0A2A7ML09_9CLOT</name>
<comment type="caution">
    <text evidence="4">The sequence shown here is derived from an EMBL/GenBank/DDBJ whole genome shotgun (WGS) entry which is preliminary data.</text>
</comment>
<evidence type="ECO:0000313" key="5">
    <source>
        <dbReference type="Proteomes" id="UP000220840"/>
    </source>
</evidence>
<reference evidence="4 5" key="1">
    <citation type="submission" date="2017-10" db="EMBL/GenBank/DDBJ databases">
        <title>Effective Description of Clostridium neonatale sp. nov. linked to necrotizing enterocolitis in neonates and a clarification of species assignable to the genus Clostridium (Prazmowski 1880) emend. Lawson and Rainey 2016.</title>
        <authorList>
            <person name="Bernard K."/>
            <person name="Burdz T."/>
            <person name="Wiebe D."/>
            <person name="Balcewich B."/>
            <person name="Alfa M."/>
            <person name="Bernier A.-M."/>
        </authorList>
    </citation>
    <scope>NUCLEOTIDE SEQUENCE [LARGE SCALE GENOMIC DNA]</scope>
    <source>
        <strain evidence="4 5">LCDC99A005</strain>
    </source>
</reference>
<keyword evidence="4" id="KW-0966">Cell projection</keyword>
<dbReference type="AlphaFoldDB" id="A0A2A7ML09"/>
<feature type="compositionally biased region" description="Basic and acidic residues" evidence="2">
    <location>
        <begin position="235"/>
        <end position="246"/>
    </location>
</feature>
<dbReference type="STRING" id="137838.GCA_001458595_03687"/>
<gene>
    <name evidence="4" type="ORF">CQ394_10995</name>
</gene>
<dbReference type="CDD" id="cd17470">
    <property type="entry name" value="T3SS_Flik_C"/>
    <property type="match status" value="1"/>
</dbReference>
<dbReference type="Gene3D" id="3.30.750.140">
    <property type="match status" value="1"/>
</dbReference>
<keyword evidence="4" id="KW-0282">Flagellum</keyword>
<feature type="coiled-coil region" evidence="1">
    <location>
        <begin position="69"/>
        <end position="96"/>
    </location>
</feature>
<keyword evidence="4" id="KW-0969">Cilium</keyword>
<keyword evidence="5" id="KW-1185">Reference proteome</keyword>
<feature type="region of interest" description="Disordered" evidence="2">
    <location>
        <begin position="230"/>
        <end position="249"/>
    </location>
</feature>
<dbReference type="OrthoDB" id="1934566at2"/>
<keyword evidence="1" id="KW-0175">Coiled coil</keyword>
<dbReference type="RefSeq" id="WP_058296339.1">
    <property type="nucleotide sequence ID" value="NZ_CAMRXG010000021.1"/>
</dbReference>
<organism evidence="4 5">
    <name type="scientific">Clostridium neonatale</name>
    <dbReference type="NCBI Taxonomy" id="137838"/>
    <lineage>
        <taxon>Bacteria</taxon>
        <taxon>Bacillati</taxon>
        <taxon>Bacillota</taxon>
        <taxon>Clostridia</taxon>
        <taxon>Eubacteriales</taxon>
        <taxon>Clostridiaceae</taxon>
        <taxon>Clostridium</taxon>
    </lineage>
</organism>
<evidence type="ECO:0000259" key="3">
    <source>
        <dbReference type="Pfam" id="PF02120"/>
    </source>
</evidence>
<protein>
    <submittedName>
        <fullName evidence="4">Flagellar hook-length control protein FliK</fullName>
    </submittedName>
</protein>
<dbReference type="EMBL" id="PDCJ01000001">
    <property type="protein sequence ID" value="PEG32193.1"/>
    <property type="molecule type" value="Genomic_DNA"/>
</dbReference>
<dbReference type="InterPro" id="IPR038610">
    <property type="entry name" value="FliK-like_C_sf"/>
</dbReference>